<dbReference type="HOGENOM" id="CLU_3413665_0_0_5"/>
<dbReference type="Proteomes" id="UP000008748">
    <property type="component" value="Unassembled WGS sequence"/>
</dbReference>
<evidence type="ECO:0000313" key="2">
    <source>
        <dbReference type="Proteomes" id="UP000008748"/>
    </source>
</evidence>
<comment type="caution">
    <text evidence="1">The sequence shown here is derived from an EMBL/GenBank/DDBJ whole genome shotgun (WGS) entry which is preliminary data.</text>
</comment>
<accession>J0PVG1</accession>
<gene>
    <name evidence="1" type="ORF">ME7_01606</name>
</gene>
<evidence type="ECO:0000313" key="1">
    <source>
        <dbReference type="EMBL" id="EJF74129.1"/>
    </source>
</evidence>
<name>J0PVG1_9HYPH</name>
<dbReference type="EMBL" id="AIMC01000051">
    <property type="protein sequence ID" value="EJF74129.1"/>
    <property type="molecule type" value="Genomic_DNA"/>
</dbReference>
<dbReference type="AlphaFoldDB" id="J0PVG1"/>
<protein>
    <submittedName>
        <fullName evidence="1">Uncharacterized protein</fullName>
    </submittedName>
</protein>
<organism evidence="1 2">
    <name type="scientific">Bartonella birtlesii LL-WM9</name>
    <dbReference type="NCBI Taxonomy" id="1094552"/>
    <lineage>
        <taxon>Bacteria</taxon>
        <taxon>Pseudomonadati</taxon>
        <taxon>Pseudomonadota</taxon>
        <taxon>Alphaproteobacteria</taxon>
        <taxon>Hyphomicrobiales</taxon>
        <taxon>Bartonellaceae</taxon>
        <taxon>Bartonella</taxon>
    </lineage>
</organism>
<proteinExistence type="predicted"/>
<sequence>MISFYNSEVERFNDTYAHTDRKTRTNAV</sequence>
<keyword evidence="2" id="KW-1185">Reference proteome</keyword>
<feature type="non-terminal residue" evidence="1">
    <location>
        <position position="28"/>
    </location>
</feature>
<reference evidence="1 2" key="1">
    <citation type="submission" date="2012-03" db="EMBL/GenBank/DDBJ databases">
        <title>The Genome Sequence of Bartonella birtlesii LL-WM9.</title>
        <authorList>
            <consortium name="The Broad Institute Genome Sequencing Platform"/>
            <consortium name="The Broad Institute Genome Sequencing Center for Infectious Disease"/>
            <person name="Feldgarden M."/>
            <person name="Kirby J."/>
            <person name="Kosoy M."/>
            <person name="Birtles R."/>
            <person name="Probert W.S."/>
            <person name="Chiaraviglio L."/>
            <person name="Young S.K."/>
            <person name="Zeng Q."/>
            <person name="Gargeya S."/>
            <person name="Fitzgerald M."/>
            <person name="Haas B."/>
            <person name="Abouelleil A."/>
            <person name="Alvarado L."/>
            <person name="Arachchi H.M."/>
            <person name="Berlin A."/>
            <person name="Chapman S.B."/>
            <person name="Gearin G."/>
            <person name="Goldberg J."/>
            <person name="Griggs A."/>
            <person name="Gujja S."/>
            <person name="Hansen M."/>
            <person name="Heiman D."/>
            <person name="Howarth C."/>
            <person name="Larimer J."/>
            <person name="Lui A."/>
            <person name="MacDonald P.J.P."/>
            <person name="McCowen C."/>
            <person name="Montmayeur A."/>
            <person name="Murphy C."/>
            <person name="Neiman D."/>
            <person name="Pearson M."/>
            <person name="Priest M."/>
            <person name="Roberts A."/>
            <person name="Saif S."/>
            <person name="Shea T."/>
            <person name="Sisk P."/>
            <person name="Stolte C."/>
            <person name="Sykes S."/>
            <person name="Wortman J."/>
            <person name="Nusbaum C."/>
            <person name="Birren B."/>
        </authorList>
    </citation>
    <scope>NUCLEOTIDE SEQUENCE [LARGE SCALE GENOMIC DNA]</scope>
    <source>
        <strain evidence="1 2">LL-WM9</strain>
    </source>
</reference>